<name>A0A0E9WJA2_ANGAN</name>
<reference evidence="1" key="2">
    <citation type="journal article" date="2015" name="Fish Shellfish Immunol.">
        <title>Early steps in the European eel (Anguilla anguilla)-Vibrio vulnificus interaction in the gills: Role of the RtxA13 toxin.</title>
        <authorList>
            <person name="Callol A."/>
            <person name="Pajuelo D."/>
            <person name="Ebbesson L."/>
            <person name="Teles M."/>
            <person name="MacKenzie S."/>
            <person name="Amaro C."/>
        </authorList>
    </citation>
    <scope>NUCLEOTIDE SEQUENCE</scope>
</reference>
<dbReference type="AlphaFoldDB" id="A0A0E9WJA2"/>
<protein>
    <submittedName>
        <fullName evidence="1">Uncharacterized protein</fullName>
    </submittedName>
</protein>
<proteinExistence type="predicted"/>
<sequence>MTMNQSDTKTPTIPHLLWIYLSIKGAKQVYRSISMSWYEKEGGVSFMKGEGMLDQSKDSNLQEDTLRPSSIHKQFISLPSFSGSTSKFLLIHDLNKQTNKKRNNQAVRSGDGHLSW</sequence>
<reference evidence="1" key="1">
    <citation type="submission" date="2014-11" db="EMBL/GenBank/DDBJ databases">
        <authorList>
            <person name="Amaro Gonzalez C."/>
        </authorList>
    </citation>
    <scope>NUCLEOTIDE SEQUENCE</scope>
</reference>
<dbReference type="EMBL" id="GBXM01018912">
    <property type="protein sequence ID" value="JAH89665.1"/>
    <property type="molecule type" value="Transcribed_RNA"/>
</dbReference>
<evidence type="ECO:0000313" key="1">
    <source>
        <dbReference type="EMBL" id="JAH89665.1"/>
    </source>
</evidence>
<organism evidence="1">
    <name type="scientific">Anguilla anguilla</name>
    <name type="common">European freshwater eel</name>
    <name type="synonym">Muraena anguilla</name>
    <dbReference type="NCBI Taxonomy" id="7936"/>
    <lineage>
        <taxon>Eukaryota</taxon>
        <taxon>Metazoa</taxon>
        <taxon>Chordata</taxon>
        <taxon>Craniata</taxon>
        <taxon>Vertebrata</taxon>
        <taxon>Euteleostomi</taxon>
        <taxon>Actinopterygii</taxon>
        <taxon>Neopterygii</taxon>
        <taxon>Teleostei</taxon>
        <taxon>Anguilliformes</taxon>
        <taxon>Anguillidae</taxon>
        <taxon>Anguilla</taxon>
    </lineage>
</organism>
<accession>A0A0E9WJA2</accession>